<protein>
    <submittedName>
        <fullName evidence="1">Uncharacterized protein</fullName>
    </submittedName>
</protein>
<dbReference type="InterPro" id="IPR013328">
    <property type="entry name" value="6PGD_dom2"/>
</dbReference>
<accession>A0A3P7LTS4</accession>
<dbReference type="EMBL" id="UYYB01144366">
    <property type="protein sequence ID" value="VDM85725.1"/>
    <property type="molecule type" value="Genomic_DNA"/>
</dbReference>
<gene>
    <name evidence="1" type="ORF">SVUK_LOCUS20723</name>
</gene>
<dbReference type="AlphaFoldDB" id="A0A3P7LTS4"/>
<sequence length="47" mass="5177">MSAGLGPRYAIYGPLQTVHLNANGKLELSPSLEYQTSTSNFQHLRQS</sequence>
<keyword evidence="2" id="KW-1185">Reference proteome</keyword>
<reference evidence="1 2" key="1">
    <citation type="submission" date="2018-11" db="EMBL/GenBank/DDBJ databases">
        <authorList>
            <consortium name="Pathogen Informatics"/>
        </authorList>
    </citation>
    <scope>NUCLEOTIDE SEQUENCE [LARGE SCALE GENOMIC DNA]</scope>
</reference>
<evidence type="ECO:0000313" key="2">
    <source>
        <dbReference type="Proteomes" id="UP000270094"/>
    </source>
</evidence>
<dbReference type="Gene3D" id="1.10.1040.10">
    <property type="entry name" value="N-(1-d-carboxylethyl)-l-norvaline Dehydrogenase, domain 2"/>
    <property type="match status" value="1"/>
</dbReference>
<dbReference type="Proteomes" id="UP000270094">
    <property type="component" value="Unassembled WGS sequence"/>
</dbReference>
<name>A0A3P7LTS4_STRVU</name>
<organism evidence="1 2">
    <name type="scientific">Strongylus vulgaris</name>
    <name type="common">Blood worm</name>
    <dbReference type="NCBI Taxonomy" id="40348"/>
    <lineage>
        <taxon>Eukaryota</taxon>
        <taxon>Metazoa</taxon>
        <taxon>Ecdysozoa</taxon>
        <taxon>Nematoda</taxon>
        <taxon>Chromadorea</taxon>
        <taxon>Rhabditida</taxon>
        <taxon>Rhabditina</taxon>
        <taxon>Rhabditomorpha</taxon>
        <taxon>Strongyloidea</taxon>
        <taxon>Strongylidae</taxon>
        <taxon>Strongylus</taxon>
    </lineage>
</organism>
<evidence type="ECO:0000313" key="1">
    <source>
        <dbReference type="EMBL" id="VDM85725.1"/>
    </source>
</evidence>
<proteinExistence type="predicted"/>